<proteinExistence type="predicted"/>
<dbReference type="PANTHER" id="PTHR45266:SF3">
    <property type="entry name" value="OXALOACETATE DECARBOXYLASE ALPHA CHAIN"/>
    <property type="match status" value="1"/>
</dbReference>
<gene>
    <name evidence="3" type="ORF">SAMN04515666_1011003</name>
</gene>
<evidence type="ECO:0000259" key="2">
    <source>
        <dbReference type="PROSITE" id="PS50968"/>
    </source>
</evidence>
<evidence type="ECO:0000313" key="4">
    <source>
        <dbReference type="Proteomes" id="UP000199664"/>
    </source>
</evidence>
<dbReference type="EMBL" id="FOAN01000001">
    <property type="protein sequence ID" value="SEK62507.1"/>
    <property type="molecule type" value="Genomic_DNA"/>
</dbReference>
<dbReference type="SUPFAM" id="SSF51230">
    <property type="entry name" value="Single hybrid motif"/>
    <property type="match status" value="1"/>
</dbReference>
<dbReference type="CDD" id="cd06850">
    <property type="entry name" value="biotinyl_domain"/>
    <property type="match status" value="1"/>
</dbReference>
<evidence type="ECO:0000256" key="1">
    <source>
        <dbReference type="ARBA" id="ARBA00023267"/>
    </source>
</evidence>
<dbReference type="AlphaFoldDB" id="A0A1H7ILA1"/>
<keyword evidence="1" id="KW-0092">Biotin</keyword>
<dbReference type="Proteomes" id="UP000199664">
    <property type="component" value="Unassembled WGS sequence"/>
</dbReference>
<dbReference type="OrthoDB" id="8902504at2"/>
<dbReference type="InterPro" id="IPR050709">
    <property type="entry name" value="Biotin_Carboxyl_Carrier/Decarb"/>
</dbReference>
<dbReference type="InterPro" id="IPR011053">
    <property type="entry name" value="Single_hybrid_motif"/>
</dbReference>
<dbReference type="PANTHER" id="PTHR45266">
    <property type="entry name" value="OXALOACETATE DECARBOXYLASE ALPHA CHAIN"/>
    <property type="match status" value="1"/>
</dbReference>
<dbReference type="PROSITE" id="PS50968">
    <property type="entry name" value="BIOTINYL_LIPOYL"/>
    <property type="match status" value="1"/>
</dbReference>
<organism evidence="3 4">
    <name type="scientific">Bosea lupini</name>
    <dbReference type="NCBI Taxonomy" id="1036779"/>
    <lineage>
        <taxon>Bacteria</taxon>
        <taxon>Pseudomonadati</taxon>
        <taxon>Pseudomonadota</taxon>
        <taxon>Alphaproteobacteria</taxon>
        <taxon>Hyphomicrobiales</taxon>
        <taxon>Boseaceae</taxon>
        <taxon>Bosea</taxon>
    </lineage>
</organism>
<keyword evidence="4" id="KW-1185">Reference proteome</keyword>
<evidence type="ECO:0000313" key="3">
    <source>
        <dbReference type="EMBL" id="SEK62507.1"/>
    </source>
</evidence>
<dbReference type="RefSeq" id="WP_091830284.1">
    <property type="nucleotide sequence ID" value="NZ_FOAN01000001.1"/>
</dbReference>
<feature type="domain" description="Lipoyl-binding" evidence="2">
    <location>
        <begin position="82"/>
        <end position="161"/>
    </location>
</feature>
<protein>
    <submittedName>
        <fullName evidence="3">Biotin-requiring enzyme</fullName>
    </submittedName>
</protein>
<dbReference type="STRING" id="1036779.SAMN04515666_1011003"/>
<sequence>MVLKLDLAGSVHHVTILARRPHLVLSIDGRRHVVERLDEAGDGSRQLTIDGEPIAFVRAGSADGVIVRLDGRSFALRRLDAAAEASAAGGGANVVRAPMPGTVIVIHKRVGDHVQRGETIVTIESMKLQMKLDAPRDGEIAEIAAREGEGFDKDAVLARLAAPAEG</sequence>
<name>A0A1H7ILA1_9HYPH</name>
<dbReference type="InterPro" id="IPR000089">
    <property type="entry name" value="Biotin_lipoyl"/>
</dbReference>
<dbReference type="Pfam" id="PF00364">
    <property type="entry name" value="Biotin_lipoyl"/>
    <property type="match status" value="1"/>
</dbReference>
<reference evidence="4" key="1">
    <citation type="submission" date="2016-10" db="EMBL/GenBank/DDBJ databases">
        <authorList>
            <person name="Varghese N."/>
            <person name="Submissions S."/>
        </authorList>
    </citation>
    <scope>NUCLEOTIDE SEQUENCE [LARGE SCALE GENOMIC DNA]</scope>
    <source>
        <strain evidence="4">LMG 26383,CCUG 61248,R- 45681</strain>
    </source>
</reference>
<dbReference type="Gene3D" id="2.40.50.100">
    <property type="match status" value="1"/>
</dbReference>
<accession>A0A1H7ILA1</accession>